<feature type="disulfide bond" evidence="10">
    <location>
        <begin position="48"/>
        <end position="64"/>
    </location>
</feature>
<feature type="active site" evidence="8">
    <location>
        <position position="67"/>
    </location>
</feature>
<dbReference type="InterPro" id="IPR036444">
    <property type="entry name" value="PLipase_A2_dom_sf"/>
</dbReference>
<dbReference type="PANTHER" id="PTHR11716">
    <property type="entry name" value="PHOSPHOLIPASE A2 FAMILY MEMBER"/>
    <property type="match status" value="1"/>
</dbReference>
<dbReference type="InterPro" id="IPR033113">
    <property type="entry name" value="PLA2_histidine"/>
</dbReference>
<feature type="disulfide bond" evidence="10">
    <location>
        <begin position="70"/>
        <end position="111"/>
    </location>
</feature>
<comment type="cofactor">
    <cofactor evidence="9">
        <name>Ca(2+)</name>
        <dbReference type="ChEBI" id="CHEBI:29108"/>
    </cofactor>
    <text evidence="9">Binds 1 Ca(2+) ion per subunit.</text>
</comment>
<keyword evidence="9" id="KW-0479">Metal-binding</keyword>
<evidence type="ECO:0000256" key="12">
    <source>
        <dbReference type="RuleBase" id="RU361236"/>
    </source>
</evidence>
<dbReference type="SMART" id="SM00085">
    <property type="entry name" value="PA2c"/>
    <property type="match status" value="1"/>
</dbReference>
<dbReference type="GO" id="GO:0042130">
    <property type="term" value="P:negative regulation of T cell proliferation"/>
    <property type="evidence" value="ECO:0007669"/>
    <property type="project" value="TreeGrafter"/>
</dbReference>
<evidence type="ECO:0000256" key="7">
    <source>
        <dbReference type="ARBA" id="ARBA00049039"/>
    </source>
</evidence>
<feature type="binding site" evidence="9">
    <location>
        <position position="49"/>
    </location>
    <ligand>
        <name>Ca(2+)</name>
        <dbReference type="ChEBI" id="CHEBI:29108"/>
    </ligand>
</feature>
<keyword evidence="3 12" id="KW-0964">Secreted</keyword>
<evidence type="ECO:0000313" key="15">
    <source>
        <dbReference type="Proteomes" id="UP001488838"/>
    </source>
</evidence>
<dbReference type="SUPFAM" id="SSF48619">
    <property type="entry name" value="Phospholipase A2, PLA2"/>
    <property type="match status" value="1"/>
</dbReference>
<dbReference type="AlphaFoldDB" id="A0AAW0HLQ6"/>
<dbReference type="GO" id="GO:0006644">
    <property type="term" value="P:phospholipid metabolic process"/>
    <property type="evidence" value="ECO:0007669"/>
    <property type="project" value="InterPro"/>
</dbReference>
<dbReference type="PANTHER" id="PTHR11716:SF57">
    <property type="entry name" value="GROUP IID SECRETORY PHOSPHOLIPASE A2"/>
    <property type="match status" value="1"/>
</dbReference>
<comment type="catalytic activity">
    <reaction evidence="12">
        <text>a 1,2-diacyl-sn-glycero-3-phosphocholine + H2O = a 1-acyl-sn-glycero-3-phosphocholine + a fatty acid + H(+)</text>
        <dbReference type="Rhea" id="RHEA:15801"/>
        <dbReference type="ChEBI" id="CHEBI:15377"/>
        <dbReference type="ChEBI" id="CHEBI:15378"/>
        <dbReference type="ChEBI" id="CHEBI:28868"/>
        <dbReference type="ChEBI" id="CHEBI:57643"/>
        <dbReference type="ChEBI" id="CHEBI:58168"/>
        <dbReference type="EC" id="3.1.1.4"/>
    </reaction>
</comment>
<comment type="catalytic activity">
    <reaction evidence="6">
        <text>1-hexadecanoyl-2-(9Z-octadecenoyl)-sn-glycero-3-phosphocholine + H2O = 1-hexadecanoyl-sn-glycero-3-phosphocholine + (9Z)-octadecenoate + H(+)</text>
        <dbReference type="Rhea" id="RHEA:38779"/>
        <dbReference type="ChEBI" id="CHEBI:15377"/>
        <dbReference type="ChEBI" id="CHEBI:15378"/>
        <dbReference type="ChEBI" id="CHEBI:30823"/>
        <dbReference type="ChEBI" id="CHEBI:72998"/>
        <dbReference type="ChEBI" id="CHEBI:73001"/>
    </reaction>
    <physiologicalReaction direction="left-to-right" evidence="6">
        <dbReference type="Rhea" id="RHEA:38780"/>
    </physiologicalReaction>
</comment>
<keyword evidence="12" id="KW-0378">Hydrolase</keyword>
<dbReference type="PROSITE" id="PS00118">
    <property type="entry name" value="PA2_HIS"/>
    <property type="match status" value="1"/>
</dbReference>
<dbReference type="Pfam" id="PF00068">
    <property type="entry name" value="Phospholip_A2_1"/>
    <property type="match status" value="1"/>
</dbReference>
<comment type="catalytic activity">
    <reaction evidence="7">
        <text>1-hexadecanoyl-2-(9Z,12Z-octadecadienoyl)-sn-glycero-3-phosphoethanolamine + H2O = 1-hexadecanoyl-sn-glycero-3-phosphoethanolamine + (9Z,12Z)-octadecadienoate + H(+)</text>
        <dbReference type="Rhea" id="RHEA:40815"/>
        <dbReference type="ChEBI" id="CHEBI:15377"/>
        <dbReference type="ChEBI" id="CHEBI:15378"/>
        <dbReference type="ChEBI" id="CHEBI:30245"/>
        <dbReference type="ChEBI" id="CHEBI:73004"/>
        <dbReference type="ChEBI" id="CHEBI:73008"/>
    </reaction>
    <physiologicalReaction direction="left-to-right" evidence="7">
        <dbReference type="Rhea" id="RHEA:40816"/>
    </physiologicalReaction>
</comment>
<dbReference type="FunFam" id="1.20.90.10:FF:000001">
    <property type="entry name" value="Basic phospholipase A2 homolog"/>
    <property type="match status" value="1"/>
</dbReference>
<evidence type="ECO:0000256" key="10">
    <source>
        <dbReference type="PIRSR" id="PIRSR601211-3"/>
    </source>
</evidence>
<feature type="disulfide bond" evidence="10">
    <location>
        <begin position="63"/>
        <end position="118"/>
    </location>
</feature>
<feature type="disulfide bond" evidence="10">
    <location>
        <begin position="69"/>
        <end position="145"/>
    </location>
</feature>
<dbReference type="GO" id="GO:0050482">
    <property type="term" value="P:arachidonate secretion"/>
    <property type="evidence" value="ECO:0007669"/>
    <property type="project" value="InterPro"/>
</dbReference>
<dbReference type="PRINTS" id="PR00389">
    <property type="entry name" value="PHPHLIPASEA2"/>
</dbReference>
<keyword evidence="12" id="KW-0443">Lipid metabolism</keyword>
<keyword evidence="4 9" id="KW-0106">Calcium</keyword>
<feature type="signal peptide" evidence="12">
    <location>
        <begin position="1"/>
        <end position="20"/>
    </location>
</feature>
<evidence type="ECO:0000256" key="6">
    <source>
        <dbReference type="ARBA" id="ARBA00048699"/>
    </source>
</evidence>
<dbReference type="CDD" id="cd00125">
    <property type="entry name" value="PLA2c"/>
    <property type="match status" value="1"/>
</dbReference>
<dbReference type="InterPro" id="IPR001211">
    <property type="entry name" value="PLA2"/>
</dbReference>
<sequence length="145" mass="16305">MRLALLCGLLLLAGIAPSQGGILNLNNMIKRMTGKTAFFSYRFYGCHCGLGGKGEPKDATDRCCQKHDCCYEHLKTDGCRTVMDNYRYNISQGVIHCSDEGSRCEKQLCACDKELASCLKENLSSYNKRLRVYWRPNCRGQTPTC</sequence>
<dbReference type="Gene3D" id="1.20.90.10">
    <property type="entry name" value="Phospholipase A2 domain"/>
    <property type="match status" value="1"/>
</dbReference>
<evidence type="ECO:0000256" key="1">
    <source>
        <dbReference type="ARBA" id="ARBA00004613"/>
    </source>
</evidence>
<dbReference type="GO" id="GO:0005543">
    <property type="term" value="F:phospholipid binding"/>
    <property type="evidence" value="ECO:0007669"/>
    <property type="project" value="TreeGrafter"/>
</dbReference>
<name>A0AAW0HLQ6_MYOGA</name>
<dbReference type="GO" id="GO:0005576">
    <property type="term" value="C:extracellular region"/>
    <property type="evidence" value="ECO:0007669"/>
    <property type="project" value="UniProtKB-SubCell"/>
</dbReference>
<dbReference type="EC" id="3.1.1.4" evidence="12"/>
<dbReference type="GO" id="GO:0047498">
    <property type="term" value="F:calcium-dependent phospholipase A2 activity"/>
    <property type="evidence" value="ECO:0007669"/>
    <property type="project" value="TreeGrafter"/>
</dbReference>
<evidence type="ECO:0000256" key="4">
    <source>
        <dbReference type="ARBA" id="ARBA00022837"/>
    </source>
</evidence>
<feature type="binding site" evidence="9">
    <location>
        <position position="68"/>
    </location>
    <ligand>
        <name>Ca(2+)</name>
        <dbReference type="ChEBI" id="CHEBI:29108"/>
    </ligand>
</feature>
<comment type="similarity">
    <text evidence="2 11">Belongs to the phospholipase A2 family.</text>
</comment>
<evidence type="ECO:0000256" key="11">
    <source>
        <dbReference type="RuleBase" id="RU003654"/>
    </source>
</evidence>
<gene>
    <name evidence="14" type="ORF">U0070_021538</name>
</gene>
<feature type="domain" description="Phospholipase A2-like central" evidence="13">
    <location>
        <begin position="21"/>
        <end position="139"/>
    </location>
</feature>
<evidence type="ECO:0000256" key="2">
    <source>
        <dbReference type="ARBA" id="ARBA00007056"/>
    </source>
</evidence>
<comment type="subcellular location">
    <subcellularLocation>
        <location evidence="1 12">Secreted</location>
    </subcellularLocation>
</comment>
<evidence type="ECO:0000256" key="9">
    <source>
        <dbReference type="PIRSR" id="PIRSR601211-2"/>
    </source>
</evidence>
<evidence type="ECO:0000256" key="8">
    <source>
        <dbReference type="PIRSR" id="PIRSR601211-1"/>
    </source>
</evidence>
<feature type="active site" evidence="8">
    <location>
        <position position="112"/>
    </location>
</feature>
<dbReference type="EMBL" id="JBBHLL010000399">
    <property type="protein sequence ID" value="KAK7803867.1"/>
    <property type="molecule type" value="Genomic_DNA"/>
</dbReference>
<keyword evidence="5 10" id="KW-1015">Disulfide bond</keyword>
<evidence type="ECO:0000259" key="13">
    <source>
        <dbReference type="SMART" id="SM00085"/>
    </source>
</evidence>
<keyword evidence="15" id="KW-1185">Reference proteome</keyword>
<dbReference type="GO" id="GO:0005509">
    <property type="term" value="F:calcium ion binding"/>
    <property type="evidence" value="ECO:0007669"/>
    <property type="project" value="InterPro"/>
</dbReference>
<reference evidence="14 15" key="1">
    <citation type="journal article" date="2023" name="bioRxiv">
        <title>Conserved and derived expression patterns and positive selection on dental genes reveal complex evolutionary context of ever-growing rodent molars.</title>
        <authorList>
            <person name="Calamari Z.T."/>
            <person name="Song A."/>
            <person name="Cohen E."/>
            <person name="Akter M."/>
            <person name="Roy R.D."/>
            <person name="Hallikas O."/>
            <person name="Christensen M.M."/>
            <person name="Li P."/>
            <person name="Marangoni P."/>
            <person name="Jernvall J."/>
            <person name="Klein O.D."/>
        </authorList>
    </citation>
    <scope>NUCLEOTIDE SEQUENCE [LARGE SCALE GENOMIC DNA]</scope>
    <source>
        <strain evidence="14">V071</strain>
    </source>
</reference>
<evidence type="ECO:0000256" key="3">
    <source>
        <dbReference type="ARBA" id="ARBA00022525"/>
    </source>
</evidence>
<dbReference type="Proteomes" id="UP001488838">
    <property type="component" value="Unassembled WGS sequence"/>
</dbReference>
<dbReference type="GO" id="GO:0016042">
    <property type="term" value="P:lipid catabolic process"/>
    <property type="evidence" value="ECO:0007669"/>
    <property type="project" value="InterPro"/>
</dbReference>
<keyword evidence="12" id="KW-0732">Signal</keyword>
<feature type="chain" id="PRO_5043085535" description="Phospholipase A2" evidence="12">
    <location>
        <begin position="21"/>
        <end position="145"/>
    </location>
</feature>
<feature type="disulfide bond" evidence="10">
    <location>
        <begin position="79"/>
        <end position="104"/>
    </location>
</feature>
<accession>A0AAW0HLQ6</accession>
<evidence type="ECO:0000256" key="5">
    <source>
        <dbReference type="ARBA" id="ARBA00023157"/>
    </source>
</evidence>
<comment type="caution">
    <text evidence="14">The sequence shown here is derived from an EMBL/GenBank/DDBJ whole genome shotgun (WGS) entry which is preliminary data.</text>
</comment>
<feature type="binding site" evidence="9">
    <location>
        <position position="51"/>
    </location>
    <ligand>
        <name>Ca(2+)</name>
        <dbReference type="ChEBI" id="CHEBI:29108"/>
    </ligand>
</feature>
<proteinExistence type="inferred from homology"/>
<organism evidence="14 15">
    <name type="scientific">Myodes glareolus</name>
    <name type="common">Bank vole</name>
    <name type="synonym">Clethrionomys glareolus</name>
    <dbReference type="NCBI Taxonomy" id="447135"/>
    <lineage>
        <taxon>Eukaryota</taxon>
        <taxon>Metazoa</taxon>
        <taxon>Chordata</taxon>
        <taxon>Craniata</taxon>
        <taxon>Vertebrata</taxon>
        <taxon>Euteleostomi</taxon>
        <taxon>Mammalia</taxon>
        <taxon>Eutheria</taxon>
        <taxon>Euarchontoglires</taxon>
        <taxon>Glires</taxon>
        <taxon>Rodentia</taxon>
        <taxon>Myomorpha</taxon>
        <taxon>Muroidea</taxon>
        <taxon>Cricetidae</taxon>
        <taxon>Arvicolinae</taxon>
        <taxon>Myodes</taxon>
    </lineage>
</organism>
<protein>
    <recommendedName>
        <fullName evidence="12">Phospholipase A2</fullName>
        <ecNumber evidence="12">3.1.1.4</ecNumber>
    </recommendedName>
</protein>
<evidence type="ECO:0000313" key="14">
    <source>
        <dbReference type="EMBL" id="KAK7803867.1"/>
    </source>
</evidence>
<feature type="disulfide bond" evidence="10">
    <location>
        <begin position="97"/>
        <end position="109"/>
    </location>
</feature>
<dbReference type="InterPro" id="IPR016090">
    <property type="entry name" value="PLA2-like_dom"/>
</dbReference>